<dbReference type="PANTHER" id="PTHR34002:SF11">
    <property type="entry name" value="CONCANAVALIN A-LIKE LECTIN_GLUCANASE"/>
    <property type="match status" value="1"/>
</dbReference>
<evidence type="ECO:0000256" key="3">
    <source>
        <dbReference type="SAM" id="SignalP"/>
    </source>
</evidence>
<dbReference type="OrthoDB" id="89349at2759"/>
<dbReference type="GO" id="GO:0008810">
    <property type="term" value="F:cellulase activity"/>
    <property type="evidence" value="ECO:0007669"/>
    <property type="project" value="InterPro"/>
</dbReference>
<feature type="region of interest" description="Disordered" evidence="2">
    <location>
        <begin position="211"/>
        <end position="247"/>
    </location>
</feature>
<feature type="compositionally biased region" description="Low complexity" evidence="2">
    <location>
        <begin position="211"/>
        <end position="232"/>
    </location>
</feature>
<comment type="caution">
    <text evidence="4">The sequence shown here is derived from an EMBL/GenBank/DDBJ whole genome shotgun (WGS) entry which is preliminary data.</text>
</comment>
<organism evidence="4 5">
    <name type="scientific">Sclerotinia trifoliorum</name>
    <dbReference type="NCBI Taxonomy" id="28548"/>
    <lineage>
        <taxon>Eukaryota</taxon>
        <taxon>Fungi</taxon>
        <taxon>Dikarya</taxon>
        <taxon>Ascomycota</taxon>
        <taxon>Pezizomycotina</taxon>
        <taxon>Leotiomycetes</taxon>
        <taxon>Helotiales</taxon>
        <taxon>Sclerotiniaceae</taxon>
        <taxon>Sclerotinia</taxon>
    </lineage>
</organism>
<evidence type="ECO:0000313" key="4">
    <source>
        <dbReference type="EMBL" id="CAD6445313.1"/>
    </source>
</evidence>
<dbReference type="AlphaFoldDB" id="A0A8H2VWG1"/>
<sequence length="247" mass="26635">MFLNLQSKIILAFLISSIHAETTQICDPTANATTNSGRYTFFSDVVATDNSINQCTDFTLADDTSTNTTTFTTTFSLSNKKPNTSIPHSFPSLSLNLPSILPIPISNISLFPLTNNWALYPGNPVSSITSTSISSLENASVAASCYLNIYLDVNSSLSQTPSLAATKISIWQANYGDVVPEGYNSNRATISRPVIDLAGITYTLYTFQSSPSYSSPSSSPTNTNTTTQTHHPPLIPKPYTPGIQIRT</sequence>
<dbReference type="Proteomes" id="UP000624404">
    <property type="component" value="Unassembled WGS sequence"/>
</dbReference>
<dbReference type="InterPro" id="IPR013320">
    <property type="entry name" value="ConA-like_dom_sf"/>
</dbReference>
<keyword evidence="3" id="KW-0732">Signal</keyword>
<keyword evidence="5" id="KW-1185">Reference proteome</keyword>
<dbReference type="Gene3D" id="2.60.120.180">
    <property type="match status" value="1"/>
</dbReference>
<evidence type="ECO:0000313" key="5">
    <source>
        <dbReference type="Proteomes" id="UP000624404"/>
    </source>
</evidence>
<dbReference type="SUPFAM" id="SSF49899">
    <property type="entry name" value="Concanavalin A-like lectins/glucanases"/>
    <property type="match status" value="1"/>
</dbReference>
<dbReference type="GO" id="GO:0000272">
    <property type="term" value="P:polysaccharide catabolic process"/>
    <property type="evidence" value="ECO:0007669"/>
    <property type="project" value="InterPro"/>
</dbReference>
<dbReference type="InterPro" id="IPR013319">
    <property type="entry name" value="GH11/12"/>
</dbReference>
<feature type="signal peptide" evidence="3">
    <location>
        <begin position="1"/>
        <end position="20"/>
    </location>
</feature>
<comment type="similarity">
    <text evidence="1">Belongs to the glycosyl hydrolase 12 (cellulase H) family.</text>
</comment>
<name>A0A8H2VWG1_9HELO</name>
<proteinExistence type="inferred from homology"/>
<accession>A0A8H2VWG1</accession>
<evidence type="ECO:0000256" key="1">
    <source>
        <dbReference type="ARBA" id="ARBA00005519"/>
    </source>
</evidence>
<dbReference type="EMBL" id="CAJHIA010000014">
    <property type="protein sequence ID" value="CAD6445313.1"/>
    <property type="molecule type" value="Genomic_DNA"/>
</dbReference>
<reference evidence="4" key="1">
    <citation type="submission" date="2020-10" db="EMBL/GenBank/DDBJ databases">
        <authorList>
            <person name="Kusch S."/>
        </authorList>
    </citation>
    <scope>NUCLEOTIDE SEQUENCE</scope>
    <source>
        <strain evidence="4">SwB9</strain>
    </source>
</reference>
<evidence type="ECO:0000256" key="2">
    <source>
        <dbReference type="SAM" id="MobiDB-lite"/>
    </source>
</evidence>
<dbReference type="PANTHER" id="PTHR34002">
    <property type="entry name" value="BLR1656 PROTEIN"/>
    <property type="match status" value="1"/>
</dbReference>
<feature type="chain" id="PRO_5034661883" evidence="3">
    <location>
        <begin position="21"/>
        <end position="247"/>
    </location>
</feature>
<gene>
    <name evidence="4" type="ORF">SCLTRI_LOCUS5104</name>
</gene>
<dbReference type="InterPro" id="IPR002594">
    <property type="entry name" value="GH12"/>
</dbReference>
<protein>
    <submittedName>
        <fullName evidence="4">A9813c91-6da8-4ba8-bdaa-77c5e7a7ec40</fullName>
    </submittedName>
</protein>